<comment type="caution">
    <text evidence="1">The sequence shown here is derived from an EMBL/GenBank/DDBJ whole genome shotgun (WGS) entry which is preliminary data.</text>
</comment>
<evidence type="ECO:0000313" key="2">
    <source>
        <dbReference type="Proteomes" id="UP000215335"/>
    </source>
</evidence>
<gene>
    <name evidence="1" type="ORF">TSAR_013659</name>
</gene>
<reference evidence="1 2" key="1">
    <citation type="journal article" date="2017" name="Curr. Biol.">
        <title>The Evolution of Venom by Co-option of Single-Copy Genes.</title>
        <authorList>
            <person name="Martinson E.O."/>
            <person name="Mrinalini"/>
            <person name="Kelkar Y.D."/>
            <person name="Chang C.H."/>
            <person name="Werren J.H."/>
        </authorList>
    </citation>
    <scope>NUCLEOTIDE SEQUENCE [LARGE SCALE GENOMIC DNA]</scope>
    <source>
        <strain evidence="1 2">Alberta</strain>
        <tissue evidence="1">Whole body</tissue>
    </source>
</reference>
<sequence>MVKLSREPNTLFGVEGSKEWRGAKAVSPAISRYDVPSLAPLTVMCWGHASCLHRQHIQKDGKTSQTIEVSNAVTITTLKKRKTMLPSKVEGRQETYAKRTGKDTEVVSVEVTSKIQSQQSSEEKIDPPWQEVITRKMKKKEKKRYLPLIQHKWNSNTGLGLQLPERIVTEFSTGYRHQFTRVVTRGDEHIALYQVWKTGLNEDIDKLITT</sequence>
<evidence type="ECO:0000313" key="1">
    <source>
        <dbReference type="EMBL" id="OXU22195.1"/>
    </source>
</evidence>
<organism evidence="1 2">
    <name type="scientific">Trichomalopsis sarcophagae</name>
    <dbReference type="NCBI Taxonomy" id="543379"/>
    <lineage>
        <taxon>Eukaryota</taxon>
        <taxon>Metazoa</taxon>
        <taxon>Ecdysozoa</taxon>
        <taxon>Arthropoda</taxon>
        <taxon>Hexapoda</taxon>
        <taxon>Insecta</taxon>
        <taxon>Pterygota</taxon>
        <taxon>Neoptera</taxon>
        <taxon>Endopterygota</taxon>
        <taxon>Hymenoptera</taxon>
        <taxon>Apocrita</taxon>
        <taxon>Proctotrupomorpha</taxon>
        <taxon>Chalcidoidea</taxon>
        <taxon>Pteromalidae</taxon>
        <taxon>Pteromalinae</taxon>
        <taxon>Trichomalopsis</taxon>
    </lineage>
</organism>
<proteinExistence type="predicted"/>
<accession>A0A232EV33</accession>
<dbReference type="EMBL" id="NNAY01002063">
    <property type="protein sequence ID" value="OXU22195.1"/>
    <property type="molecule type" value="Genomic_DNA"/>
</dbReference>
<protein>
    <submittedName>
        <fullName evidence="1">Uncharacterized protein</fullName>
    </submittedName>
</protein>
<dbReference type="Proteomes" id="UP000215335">
    <property type="component" value="Unassembled WGS sequence"/>
</dbReference>
<dbReference type="AlphaFoldDB" id="A0A232EV33"/>
<keyword evidence="2" id="KW-1185">Reference proteome</keyword>
<name>A0A232EV33_9HYME</name>